<comment type="caution">
    <text evidence="5">The sequence shown here is derived from an EMBL/GenBank/DDBJ whole genome shotgun (WGS) entry which is preliminary data.</text>
</comment>
<organism evidence="5 6">
    <name type="scientific">Dovyalis caffra</name>
    <dbReference type="NCBI Taxonomy" id="77055"/>
    <lineage>
        <taxon>Eukaryota</taxon>
        <taxon>Viridiplantae</taxon>
        <taxon>Streptophyta</taxon>
        <taxon>Embryophyta</taxon>
        <taxon>Tracheophyta</taxon>
        <taxon>Spermatophyta</taxon>
        <taxon>Magnoliopsida</taxon>
        <taxon>eudicotyledons</taxon>
        <taxon>Gunneridae</taxon>
        <taxon>Pentapetalae</taxon>
        <taxon>rosids</taxon>
        <taxon>fabids</taxon>
        <taxon>Malpighiales</taxon>
        <taxon>Salicaceae</taxon>
        <taxon>Flacourtieae</taxon>
        <taxon>Dovyalis</taxon>
    </lineage>
</organism>
<reference evidence="5 6" key="1">
    <citation type="submission" date="2024-01" db="EMBL/GenBank/DDBJ databases">
        <authorList>
            <person name="Waweru B."/>
        </authorList>
    </citation>
    <scope>NUCLEOTIDE SEQUENCE [LARGE SCALE GENOMIC DNA]</scope>
</reference>
<keyword evidence="3" id="KW-0472">Membrane</keyword>
<dbReference type="PANTHER" id="PTHR30540:SF117">
    <property type="entry name" value="POTASSIUM TRANSPORTER"/>
    <property type="match status" value="1"/>
</dbReference>
<keyword evidence="3" id="KW-0812">Transmembrane</keyword>
<feature type="domain" description="K+ potassium transporter integral membrane" evidence="4">
    <location>
        <begin position="116"/>
        <end position="239"/>
    </location>
</feature>
<dbReference type="InterPro" id="IPR003855">
    <property type="entry name" value="K+_transporter"/>
</dbReference>
<evidence type="ECO:0000259" key="4">
    <source>
        <dbReference type="Pfam" id="PF02705"/>
    </source>
</evidence>
<dbReference type="GO" id="GO:0005886">
    <property type="term" value="C:plasma membrane"/>
    <property type="evidence" value="ECO:0007669"/>
    <property type="project" value="UniProtKB-SubCell"/>
</dbReference>
<dbReference type="AlphaFoldDB" id="A0AAV1RDW6"/>
<proteinExistence type="inferred from homology"/>
<feature type="domain" description="K+ potassium transporter integral membrane" evidence="4">
    <location>
        <begin position="261"/>
        <end position="337"/>
    </location>
</feature>
<protein>
    <recommendedName>
        <fullName evidence="4">K+ potassium transporter integral membrane domain-containing protein</fullName>
    </recommendedName>
</protein>
<gene>
    <name evidence="5" type="ORF">DCAF_LOCUS9358</name>
</gene>
<keyword evidence="3" id="KW-1133">Transmembrane helix</keyword>
<keyword evidence="6" id="KW-1185">Reference proteome</keyword>
<accession>A0AAV1RDW6</accession>
<evidence type="ECO:0000256" key="3">
    <source>
        <dbReference type="SAM" id="Phobius"/>
    </source>
</evidence>
<feature type="transmembrane region" description="Helical" evidence="3">
    <location>
        <begin position="261"/>
        <end position="281"/>
    </location>
</feature>
<feature type="transmembrane region" description="Helical" evidence="3">
    <location>
        <begin position="156"/>
        <end position="177"/>
    </location>
</feature>
<dbReference type="Pfam" id="PF02705">
    <property type="entry name" value="K_trans"/>
    <property type="match status" value="2"/>
</dbReference>
<dbReference type="PANTHER" id="PTHR30540">
    <property type="entry name" value="OSMOTIC STRESS POTASSIUM TRANSPORTER"/>
    <property type="match status" value="1"/>
</dbReference>
<dbReference type="EMBL" id="CAWUPB010000913">
    <property type="protein sequence ID" value="CAK7333185.1"/>
    <property type="molecule type" value="Genomic_DNA"/>
</dbReference>
<evidence type="ECO:0000256" key="1">
    <source>
        <dbReference type="ARBA" id="ARBA00004651"/>
    </source>
</evidence>
<dbReference type="GO" id="GO:0015079">
    <property type="term" value="F:potassium ion transmembrane transporter activity"/>
    <property type="evidence" value="ECO:0007669"/>
    <property type="project" value="InterPro"/>
</dbReference>
<evidence type="ECO:0000256" key="2">
    <source>
        <dbReference type="ARBA" id="ARBA00008440"/>
    </source>
</evidence>
<sequence length="460" mass="51190">MENTNVVEEEITLEKEEGKEVYLEEKDVGNGRNLVRNGLFDLEAGRDSRLNNTRQTADWGTIAKLAFQCIGVVYGDLGTSPLYVLPGIFPNGVKHDGDLLGVLSLIIDSLVFNALISTCILVLPSVLLAHLGQCSYLRKHMEDVTNAFYSSVPKSLYYWPQFILAVLGTIIASQSLISASFSIIQQAVALNCFPRVKEVHTSTKYEGQVYVPEINTLLMLACVGVTLSFKNTLHISNAYESNAHAFPNDVNFFVDVLLTRLAVAFVFIITSAFMVLVMVMIWKTHVIFIILYVLTTGLLELSFVSSALYKFVDGGYLPLLFALVMVAIMSVWSYGSPEKGISPIFTRYVSSVPALQSVLVFVSIKSLPISRVPVEERILFRRVRSHQLVFQCIVRYGYKDATKDHNLFDEMLVNQLKEFTEEDNNGEDLRGRELALVDNALKDGVVYLMGEGEAMVGDGC</sequence>
<dbReference type="InterPro" id="IPR053951">
    <property type="entry name" value="K_trans_N"/>
</dbReference>
<comment type="similarity">
    <text evidence="2">Belongs to the HAK/KUP transporter (TC 2.A.72.3) family.</text>
</comment>
<evidence type="ECO:0000313" key="6">
    <source>
        <dbReference type="Proteomes" id="UP001314170"/>
    </source>
</evidence>
<feature type="transmembrane region" description="Helical" evidence="3">
    <location>
        <begin position="287"/>
        <end position="309"/>
    </location>
</feature>
<comment type="subcellular location">
    <subcellularLocation>
        <location evidence="1">Cell membrane</location>
        <topology evidence="1">Multi-pass membrane protein</topology>
    </subcellularLocation>
</comment>
<dbReference type="Proteomes" id="UP001314170">
    <property type="component" value="Unassembled WGS sequence"/>
</dbReference>
<name>A0AAV1RDW6_9ROSI</name>
<feature type="transmembrane region" description="Helical" evidence="3">
    <location>
        <begin position="316"/>
        <end position="334"/>
    </location>
</feature>
<feature type="transmembrane region" description="Helical" evidence="3">
    <location>
        <begin position="110"/>
        <end position="131"/>
    </location>
</feature>
<evidence type="ECO:0000313" key="5">
    <source>
        <dbReference type="EMBL" id="CAK7333185.1"/>
    </source>
</evidence>